<dbReference type="OrthoDB" id="9153955at2"/>
<feature type="transmembrane region" description="Helical" evidence="8">
    <location>
        <begin position="216"/>
        <end position="237"/>
    </location>
</feature>
<dbReference type="EMBL" id="FMAH01000023">
    <property type="protein sequence ID" value="SCB35295.1"/>
    <property type="molecule type" value="Genomic_DNA"/>
</dbReference>
<keyword evidence="5 8" id="KW-0812">Transmembrane</keyword>
<evidence type="ECO:0000313" key="11">
    <source>
        <dbReference type="Proteomes" id="UP000199435"/>
    </source>
</evidence>
<dbReference type="RefSeq" id="WP_092851913.1">
    <property type="nucleotide sequence ID" value="NZ_FMAH01000023.1"/>
</dbReference>
<evidence type="ECO:0000256" key="6">
    <source>
        <dbReference type="ARBA" id="ARBA00022989"/>
    </source>
</evidence>
<keyword evidence="3" id="KW-0328">Glycosyltransferase</keyword>
<feature type="domain" description="Glycosyltransferase RgtA/B/C/D-like" evidence="9">
    <location>
        <begin position="74"/>
        <end position="235"/>
    </location>
</feature>
<dbReference type="PANTHER" id="PTHR33908">
    <property type="entry name" value="MANNOSYLTRANSFERASE YKCB-RELATED"/>
    <property type="match status" value="1"/>
</dbReference>
<name>A0A1C3W637_9HYPH</name>
<dbReference type="GO" id="GO:0009103">
    <property type="term" value="P:lipopolysaccharide biosynthetic process"/>
    <property type="evidence" value="ECO:0007669"/>
    <property type="project" value="UniProtKB-ARBA"/>
</dbReference>
<protein>
    <submittedName>
        <fullName evidence="10">Cadmium resistance transporter</fullName>
    </submittedName>
</protein>
<feature type="transmembrane region" description="Helical" evidence="8">
    <location>
        <begin position="334"/>
        <end position="352"/>
    </location>
</feature>
<reference evidence="11" key="1">
    <citation type="submission" date="2016-08" db="EMBL/GenBank/DDBJ databases">
        <authorList>
            <person name="Varghese N."/>
            <person name="Submissions Spin"/>
        </authorList>
    </citation>
    <scope>NUCLEOTIDE SEQUENCE [LARGE SCALE GENOMIC DNA]</scope>
    <source>
        <strain evidence="11">HAMBI 2971</strain>
    </source>
</reference>
<keyword evidence="7 8" id="KW-0472">Membrane</keyword>
<dbReference type="GO" id="GO:0005886">
    <property type="term" value="C:plasma membrane"/>
    <property type="evidence" value="ECO:0007669"/>
    <property type="project" value="UniProtKB-SubCell"/>
</dbReference>
<keyword evidence="11" id="KW-1185">Reference proteome</keyword>
<feature type="transmembrane region" description="Helical" evidence="8">
    <location>
        <begin position="85"/>
        <end position="111"/>
    </location>
</feature>
<dbReference type="InterPro" id="IPR050297">
    <property type="entry name" value="LipidA_mod_glycosyltrf_83"/>
</dbReference>
<dbReference type="Proteomes" id="UP000199435">
    <property type="component" value="Unassembled WGS sequence"/>
</dbReference>
<dbReference type="InterPro" id="IPR038731">
    <property type="entry name" value="RgtA/B/C-like"/>
</dbReference>
<evidence type="ECO:0000259" key="9">
    <source>
        <dbReference type="Pfam" id="PF13231"/>
    </source>
</evidence>
<proteinExistence type="predicted"/>
<feature type="transmembrane region" description="Helical" evidence="8">
    <location>
        <begin position="277"/>
        <end position="294"/>
    </location>
</feature>
<accession>A0A1C3W637</accession>
<evidence type="ECO:0000256" key="8">
    <source>
        <dbReference type="SAM" id="Phobius"/>
    </source>
</evidence>
<sequence>MKPLQNGNAIDAFEEEASISGNQVSSDFGWVPWALAAYFVVQAAIRIFISGSLRIDEAQQFFVGQWLAWGYDAQPPLYNWLQYGVFHVFGMSVASFVILKNLLLFLVYASYHKLLRLLVVDKKLAAVGTLSLLTMPQIFWQAQRDLTHTVLTLLAVVMLIYFVVTTIRRPTLISYAMIGLWAGLGMLTKYNFALVVMSVFVAALCHPEGRKRILDIRVLVTLAISVLVVLPHAVWMVSNMDLVLTTTVNTMSEQGAGGKLSDIAHGIADLVKTTVEIAIPTTLIFLLVFRQAFLRSLRARSEWSDFIGRILASTAIILVALIFIVTLTEFRDRWLLPFLFLLPLYFCLKLDAAGSQSEAELKKFLFIPLTLMVALPIIIAADILLARFFHSYGHLNTPYATFLNEVIGAEGKQPLAVVTTTWHKAGNIRVNMPNTPVISTEYSASDLSRQAMGGSPILLVWNERNGQQSSMPDELKQWFEAKFGKAIQLPAQQDIGLPYYYGRDPDRYHFGYAWYYPTAE</sequence>
<evidence type="ECO:0000256" key="7">
    <source>
        <dbReference type="ARBA" id="ARBA00023136"/>
    </source>
</evidence>
<dbReference type="AlphaFoldDB" id="A0A1C3W637"/>
<dbReference type="GO" id="GO:0016763">
    <property type="term" value="F:pentosyltransferase activity"/>
    <property type="evidence" value="ECO:0007669"/>
    <property type="project" value="TreeGrafter"/>
</dbReference>
<keyword evidence="2" id="KW-1003">Cell membrane</keyword>
<evidence type="ECO:0000256" key="4">
    <source>
        <dbReference type="ARBA" id="ARBA00022679"/>
    </source>
</evidence>
<evidence type="ECO:0000256" key="5">
    <source>
        <dbReference type="ARBA" id="ARBA00022692"/>
    </source>
</evidence>
<evidence type="ECO:0000313" key="10">
    <source>
        <dbReference type="EMBL" id="SCB35295.1"/>
    </source>
</evidence>
<keyword evidence="4" id="KW-0808">Transferase</keyword>
<organism evidence="10 11">
    <name type="scientific">Rhizobium miluonense</name>
    <dbReference type="NCBI Taxonomy" id="411945"/>
    <lineage>
        <taxon>Bacteria</taxon>
        <taxon>Pseudomonadati</taxon>
        <taxon>Pseudomonadota</taxon>
        <taxon>Alphaproteobacteria</taxon>
        <taxon>Hyphomicrobiales</taxon>
        <taxon>Rhizobiaceae</taxon>
        <taxon>Rhizobium/Agrobacterium group</taxon>
        <taxon>Rhizobium</taxon>
    </lineage>
</organism>
<dbReference type="STRING" id="411945.GA0061102_102348"/>
<feature type="transmembrane region" description="Helical" evidence="8">
    <location>
        <begin position="364"/>
        <end position="389"/>
    </location>
</feature>
<feature type="transmembrane region" description="Helical" evidence="8">
    <location>
        <begin position="173"/>
        <end position="204"/>
    </location>
</feature>
<evidence type="ECO:0000256" key="2">
    <source>
        <dbReference type="ARBA" id="ARBA00022475"/>
    </source>
</evidence>
<evidence type="ECO:0000256" key="1">
    <source>
        <dbReference type="ARBA" id="ARBA00004651"/>
    </source>
</evidence>
<dbReference type="Pfam" id="PF13231">
    <property type="entry name" value="PMT_2"/>
    <property type="match status" value="1"/>
</dbReference>
<comment type="subcellular location">
    <subcellularLocation>
        <location evidence="1">Cell membrane</location>
        <topology evidence="1">Multi-pass membrane protein</topology>
    </subcellularLocation>
</comment>
<dbReference type="PANTHER" id="PTHR33908:SF9">
    <property type="entry name" value="BLL5595 PROTEIN"/>
    <property type="match status" value="1"/>
</dbReference>
<evidence type="ECO:0000256" key="3">
    <source>
        <dbReference type="ARBA" id="ARBA00022676"/>
    </source>
</evidence>
<feature type="transmembrane region" description="Helical" evidence="8">
    <location>
        <begin position="306"/>
        <end position="328"/>
    </location>
</feature>
<feature type="transmembrane region" description="Helical" evidence="8">
    <location>
        <begin position="149"/>
        <end position="167"/>
    </location>
</feature>
<keyword evidence="6 8" id="KW-1133">Transmembrane helix</keyword>
<gene>
    <name evidence="10" type="ORF">GA0061102_102348</name>
</gene>
<feature type="transmembrane region" description="Helical" evidence="8">
    <location>
        <begin position="30"/>
        <end position="49"/>
    </location>
</feature>